<accession>A0A7Z7JI17</accession>
<dbReference type="AlphaFoldDB" id="A0A7Z7JI17"/>
<name>A0A7Z7JI17_9BURK</name>
<gene>
    <name evidence="1" type="ORF">CBM2594_U10285</name>
</gene>
<evidence type="ECO:0000313" key="1">
    <source>
        <dbReference type="EMBL" id="SPC25784.1"/>
    </source>
</evidence>
<sequence>MPTLRSWPSPVNCRGSSGTSAVWRCRLQYRTADRQPSGPASQRLTYDLLLNEFPEDGVARYSSNPRNNPATDIADLRLKTAVGSRDGPL</sequence>
<comment type="caution">
    <text evidence="1">The sequence shown here is derived from an EMBL/GenBank/DDBJ whole genome shotgun (WGS) entry which is preliminary data.</text>
</comment>
<dbReference type="Proteomes" id="UP000257139">
    <property type="component" value="Unassembled WGS sequence"/>
</dbReference>
<dbReference type="EMBL" id="OGUU01000045">
    <property type="protein sequence ID" value="SPC25784.1"/>
    <property type="molecule type" value="Genomic_DNA"/>
</dbReference>
<organism evidence="1 2">
    <name type="scientific">Cupriavidus taiwanensis</name>
    <dbReference type="NCBI Taxonomy" id="164546"/>
    <lineage>
        <taxon>Bacteria</taxon>
        <taxon>Pseudomonadati</taxon>
        <taxon>Pseudomonadota</taxon>
        <taxon>Betaproteobacteria</taxon>
        <taxon>Burkholderiales</taxon>
        <taxon>Burkholderiaceae</taxon>
        <taxon>Cupriavidus</taxon>
    </lineage>
</organism>
<evidence type="ECO:0000313" key="2">
    <source>
        <dbReference type="Proteomes" id="UP000257139"/>
    </source>
</evidence>
<protein>
    <submittedName>
        <fullName evidence="1">Uncharacterized protein</fullName>
    </submittedName>
</protein>
<reference evidence="1 2" key="1">
    <citation type="submission" date="2018-01" db="EMBL/GenBank/DDBJ databases">
        <authorList>
            <person name="Clerissi C."/>
        </authorList>
    </citation>
    <scope>NUCLEOTIDE SEQUENCE [LARGE SCALE GENOMIC DNA]</scope>
    <source>
        <strain evidence="1">Cupriavidus taiwanensis STM 6021</strain>
    </source>
</reference>
<proteinExistence type="predicted"/>